<dbReference type="OrthoDB" id="6464760at2759"/>
<reference evidence="1 2" key="1">
    <citation type="journal article" date="2019" name="Sci. Rep.">
        <title>Orb-weaving spider Araneus ventricosus genome elucidates the spidroin gene catalogue.</title>
        <authorList>
            <person name="Kono N."/>
            <person name="Nakamura H."/>
            <person name="Ohtoshi R."/>
            <person name="Moran D.A.P."/>
            <person name="Shinohara A."/>
            <person name="Yoshida Y."/>
            <person name="Fujiwara M."/>
            <person name="Mori M."/>
            <person name="Tomita M."/>
            <person name="Arakawa K."/>
        </authorList>
    </citation>
    <scope>NUCLEOTIDE SEQUENCE [LARGE SCALE GENOMIC DNA]</scope>
</reference>
<organism evidence="1 2">
    <name type="scientific">Araneus ventricosus</name>
    <name type="common">Orbweaver spider</name>
    <name type="synonym">Epeira ventricosa</name>
    <dbReference type="NCBI Taxonomy" id="182803"/>
    <lineage>
        <taxon>Eukaryota</taxon>
        <taxon>Metazoa</taxon>
        <taxon>Ecdysozoa</taxon>
        <taxon>Arthropoda</taxon>
        <taxon>Chelicerata</taxon>
        <taxon>Arachnida</taxon>
        <taxon>Araneae</taxon>
        <taxon>Araneomorphae</taxon>
        <taxon>Entelegynae</taxon>
        <taxon>Araneoidea</taxon>
        <taxon>Araneidae</taxon>
        <taxon>Araneus</taxon>
    </lineage>
</organism>
<evidence type="ECO:0000313" key="2">
    <source>
        <dbReference type="Proteomes" id="UP000499080"/>
    </source>
</evidence>
<proteinExistence type="predicted"/>
<accession>A0A4Y2VCY7</accession>
<keyword evidence="2" id="KW-1185">Reference proteome</keyword>
<sequence length="94" mass="11176">MAHKIECLQKFVDDTRIRKYDVEEMPCDTIPLCDDACRKFRPYPRDMRSRVKDRLSEYVGFYDSVFEKPDMWRAPNGVELNARYGLCNDVYAIV</sequence>
<comment type="caution">
    <text evidence="1">The sequence shown here is derived from an EMBL/GenBank/DDBJ whole genome shotgun (WGS) entry which is preliminary data.</text>
</comment>
<dbReference type="AlphaFoldDB" id="A0A4Y2VCY7"/>
<protein>
    <submittedName>
        <fullName evidence="1">Uncharacterized protein</fullName>
    </submittedName>
</protein>
<dbReference type="EMBL" id="BGPR01046189">
    <property type="protein sequence ID" value="GBO23153.1"/>
    <property type="molecule type" value="Genomic_DNA"/>
</dbReference>
<name>A0A4Y2VCY7_ARAVE</name>
<gene>
    <name evidence="1" type="ORF">AVEN_20603_1</name>
</gene>
<dbReference type="Proteomes" id="UP000499080">
    <property type="component" value="Unassembled WGS sequence"/>
</dbReference>
<evidence type="ECO:0000313" key="1">
    <source>
        <dbReference type="EMBL" id="GBO23153.1"/>
    </source>
</evidence>